<dbReference type="InterPro" id="IPR050557">
    <property type="entry name" value="RTX_toxin/Mannuronan_C5-epim"/>
</dbReference>
<name>A0A6M8G9I0_9GAMM</name>
<dbReference type="InterPro" id="IPR018511">
    <property type="entry name" value="Hemolysin-typ_Ca-bd_CS"/>
</dbReference>
<dbReference type="PANTHER" id="PTHR38340:SF1">
    <property type="entry name" value="S-LAYER PROTEIN"/>
    <property type="match status" value="1"/>
</dbReference>
<dbReference type="Pfam" id="PF00353">
    <property type="entry name" value="HemolysinCabind"/>
    <property type="match status" value="8"/>
</dbReference>
<dbReference type="RefSeq" id="WP_173211404.1">
    <property type="nucleotide sequence ID" value="NZ_CP053697.2"/>
</dbReference>
<keyword evidence="2" id="KW-0964">Secreted</keyword>
<dbReference type="AlphaFoldDB" id="A0A6M8G9I0"/>
<dbReference type="PANTHER" id="PTHR38340">
    <property type="entry name" value="S-LAYER PROTEIN"/>
    <property type="match status" value="1"/>
</dbReference>
<accession>A0A6M8G9I0</accession>
<dbReference type="EMBL" id="CP053697">
    <property type="protein sequence ID" value="QKE65475.1"/>
    <property type="molecule type" value="Genomic_DNA"/>
</dbReference>
<reference evidence="4" key="1">
    <citation type="submission" date="2020-07" db="EMBL/GenBank/DDBJ databases">
        <title>Nitrate ammonifying Pseudomonas campi sp. nov. isolated from German agricultural grassland.</title>
        <authorList>
            <person name="Timsy T."/>
            <person name="Ulrich A."/>
            <person name="Spanner T."/>
            <person name="Foesel B."/>
            <person name="Kolb S."/>
            <person name="Horn M.A."/>
            <person name="Behrendt U."/>
        </authorList>
    </citation>
    <scope>NUCLEOTIDE SEQUENCE</scope>
    <source>
        <strain evidence="4">S1-A32-2</strain>
    </source>
</reference>
<keyword evidence="5" id="KW-1185">Reference proteome</keyword>
<evidence type="ECO:0000256" key="3">
    <source>
        <dbReference type="ARBA" id="ARBA00022837"/>
    </source>
</evidence>
<dbReference type="SUPFAM" id="SSF51120">
    <property type="entry name" value="beta-Roll"/>
    <property type="match status" value="5"/>
</dbReference>
<proteinExistence type="predicted"/>
<evidence type="ECO:0000313" key="4">
    <source>
        <dbReference type="EMBL" id="QKE65475.1"/>
    </source>
</evidence>
<protein>
    <submittedName>
        <fullName evidence="4">M10 family metallopeptidase C-terminal domain-containing protein</fullName>
    </submittedName>
</protein>
<sequence length="1109" mass="114369">MAIVNGTQISEILNGTAGNDEITGRAGDDTLLGGAGEDAAIYSGSAADYLFSWENGHLTITDKNLSDGNDGTDTLQGIEEVRFSDSTFAVEIDGLSSINTTTPGDQRNPSTTLLSDGGWIIAWQDSSSSTQSIYTQRYDSEGNKIGIETKVNNANSSSSHIDPAVSALPDGGWLIAWSHFPTGEILSRRYDATGEPVSDEQLVSTTPYAGLCPPTVITLSDGGWLISWEKNNEIISQQYDASGTPVGSKIFTSPFEISPGTLSTTALVDGSWLITWGENQTSGHSALQLTATQHYSATGELIGETIYSSPQSWTIKPTTTALADGGWLIAWTDDSGTMTCQRYNAEGEKSGEPSETDLAFDSFPYPASIIGLADGGWLITTGDSPIKSVRFDSNGNQIAQISTNTIGDSMGANVTATALADGGWLLTWQKNTSSEQGLEVLSLRYDADGIPQTPKVQGTDAADTLVGSSLITLAGGLGNDIYIVNSSNAATPIILEKSDEGTDTVYSSINYYKLADNIEIGRITTADKTARLEGNSLNNTLFATSANQTLDGGDGIDTASFIHSTAGVIQGIGHELQEIYTDGILYNIENITGSNFNDVFYNSSSNNVFDGALGSDTVDLSFISAASTINLSKTASQNTQGAGSDTFINIENLYGSRYNDNFTGNAAGNVLNGRAGNDVLDGREGADWLIGGDGSDTYFVDNTGDIVSETNTNATTGGTDTVNSYLSRYTLGANIENGRITASSTASLTGNSLNNILYAGAGNNVLNGGSGSDTASYLYAGSAVTVSLANTAAQATGGSGSDTLTAIENLTGSNYNDKLTGNSANNKLSGGLGNDVLNGGAGADNMIGGDGSDNYYVDHASDVVSETNADASTGGTDTIFSYLAGYNLGTNIENARILATGSANLTGNSLNNVLMAGNGNNVLNGGSGIDTASYAYAGSAVTISLSSTSAQATKGSGSDTLTSIENLTGSNYNDTLIGNSASNTLNGGSGNDRLTGGAGKDTLIGGAGNDVFAFIALADSGVASNSWDIIKDFVRGADKIDLSKLDANTAASGDNAFNKIIDGAATFTAAGQLKVFNGVLYGNTDGDIDAEFAIQLIGVSSISLADFIA</sequence>
<dbReference type="KEGG" id="pcam:HNE05_19630"/>
<keyword evidence="3" id="KW-0106">Calcium</keyword>
<dbReference type="InterPro" id="IPR011049">
    <property type="entry name" value="Serralysin-like_metalloprot_C"/>
</dbReference>
<gene>
    <name evidence="4" type="ORF">HNE05_19630</name>
</gene>
<evidence type="ECO:0000256" key="2">
    <source>
        <dbReference type="ARBA" id="ARBA00022525"/>
    </source>
</evidence>
<dbReference type="InterPro" id="IPR001343">
    <property type="entry name" value="Hemolysn_Ca-bd"/>
</dbReference>
<comment type="subcellular location">
    <subcellularLocation>
        <location evidence="1">Secreted</location>
    </subcellularLocation>
</comment>
<dbReference type="GO" id="GO:0005509">
    <property type="term" value="F:calcium ion binding"/>
    <property type="evidence" value="ECO:0007669"/>
    <property type="project" value="InterPro"/>
</dbReference>
<evidence type="ECO:0000256" key="1">
    <source>
        <dbReference type="ARBA" id="ARBA00004613"/>
    </source>
</evidence>
<dbReference type="Gene3D" id="2.150.10.10">
    <property type="entry name" value="Serralysin-like metalloprotease, C-terminal"/>
    <property type="match status" value="4"/>
</dbReference>
<dbReference type="GO" id="GO:0005576">
    <property type="term" value="C:extracellular region"/>
    <property type="evidence" value="ECO:0007669"/>
    <property type="project" value="UniProtKB-SubCell"/>
</dbReference>
<dbReference type="PROSITE" id="PS00330">
    <property type="entry name" value="HEMOLYSIN_CALCIUM"/>
    <property type="match status" value="3"/>
</dbReference>
<dbReference type="Proteomes" id="UP000501379">
    <property type="component" value="Chromosome"/>
</dbReference>
<dbReference type="PRINTS" id="PR00313">
    <property type="entry name" value="CABNDNGRPT"/>
</dbReference>
<evidence type="ECO:0000313" key="5">
    <source>
        <dbReference type="Proteomes" id="UP000501379"/>
    </source>
</evidence>
<organism evidence="4 5">
    <name type="scientific">Aquipseudomonas campi</name>
    <dbReference type="NCBI Taxonomy" id="2731681"/>
    <lineage>
        <taxon>Bacteria</taxon>
        <taxon>Pseudomonadati</taxon>
        <taxon>Pseudomonadota</taxon>
        <taxon>Gammaproteobacteria</taxon>
        <taxon>Pseudomonadales</taxon>
        <taxon>Pseudomonadaceae</taxon>
        <taxon>Aquipseudomonas</taxon>
    </lineage>
</organism>